<dbReference type="AlphaFoldDB" id="A0A0J8FXV5"/>
<dbReference type="STRING" id="1674920.ACR52_21525"/>
<gene>
    <name evidence="2" type="ORF">ACR52_21525</name>
</gene>
<protein>
    <submittedName>
        <fullName evidence="2">Uncharacterized protein</fullName>
    </submittedName>
</protein>
<organism evidence="2 3">
    <name type="scientific">Pseudomonas fildesensis</name>
    <dbReference type="NCBI Taxonomy" id="1674920"/>
    <lineage>
        <taxon>Bacteria</taxon>
        <taxon>Pseudomonadati</taxon>
        <taxon>Pseudomonadota</taxon>
        <taxon>Gammaproteobacteria</taxon>
        <taxon>Pseudomonadales</taxon>
        <taxon>Pseudomonadaceae</taxon>
        <taxon>Pseudomonas</taxon>
    </lineage>
</organism>
<dbReference type="Proteomes" id="UP000037551">
    <property type="component" value="Unassembled WGS sequence"/>
</dbReference>
<reference evidence="2 3" key="1">
    <citation type="submission" date="2015-06" db="EMBL/GenBank/DDBJ databases">
        <title>Draft genome sequence of an Antarctic Pseudomonas sp. strain KG01 with full potential for biotechnological applications.</title>
        <authorList>
            <person name="Pavlov M.S."/>
            <person name="Lira F."/>
            <person name="Martinez J.L."/>
            <person name="Marshall S.H."/>
        </authorList>
    </citation>
    <scope>NUCLEOTIDE SEQUENCE [LARGE SCALE GENOMIC DNA]</scope>
    <source>
        <strain evidence="2 3">KG01</strain>
    </source>
</reference>
<accession>A0A0J8FXV5</accession>
<keyword evidence="3" id="KW-1185">Reference proteome</keyword>
<evidence type="ECO:0000313" key="2">
    <source>
        <dbReference type="EMBL" id="KMT53534.1"/>
    </source>
</evidence>
<dbReference type="EMBL" id="LFMW01000015">
    <property type="protein sequence ID" value="KMT53534.1"/>
    <property type="molecule type" value="Genomic_DNA"/>
</dbReference>
<sequence length="130" mass="14462">MFRRLFGVAARCGLTATTLVYAVATQAVDRKVFQGEQLQAESAAVRIYSNAEGLPGGRDGRELVAVRCYRVDEDKKLAGLEIVADLRRQAYWHQANALSEIEWFTPTIERGPWCNYALGARAISIRTNGE</sequence>
<comment type="caution">
    <text evidence="2">The sequence shown here is derived from an EMBL/GenBank/DDBJ whole genome shotgun (WGS) entry which is preliminary data.</text>
</comment>
<dbReference type="PATRIC" id="fig|1674920.3.peg.2714"/>
<evidence type="ECO:0000256" key="1">
    <source>
        <dbReference type="SAM" id="SignalP"/>
    </source>
</evidence>
<evidence type="ECO:0000313" key="3">
    <source>
        <dbReference type="Proteomes" id="UP000037551"/>
    </source>
</evidence>
<proteinExistence type="predicted"/>
<keyword evidence="1" id="KW-0732">Signal</keyword>
<feature type="chain" id="PRO_5005297938" evidence="1">
    <location>
        <begin position="23"/>
        <end position="130"/>
    </location>
</feature>
<name>A0A0J8FXV5_9PSED</name>
<feature type="signal peptide" evidence="1">
    <location>
        <begin position="1"/>
        <end position="22"/>
    </location>
</feature>